<evidence type="ECO:0000256" key="6">
    <source>
        <dbReference type="ARBA" id="ARBA00022741"/>
    </source>
</evidence>
<evidence type="ECO:0000256" key="5">
    <source>
        <dbReference type="ARBA" id="ARBA00022729"/>
    </source>
</evidence>
<dbReference type="PROSITE" id="PS00107">
    <property type="entry name" value="PROTEIN_KINASE_ATP"/>
    <property type="match status" value="1"/>
</dbReference>
<feature type="region of interest" description="Disordered" evidence="13">
    <location>
        <begin position="426"/>
        <end position="450"/>
    </location>
</feature>
<dbReference type="PROSITE" id="PS50011">
    <property type="entry name" value="PROTEIN_KINASE_DOM"/>
    <property type="match status" value="1"/>
</dbReference>
<dbReference type="Proteomes" id="UP001642487">
    <property type="component" value="Chromosome 6"/>
</dbReference>
<gene>
    <name evidence="17" type="ORF">CITCOLO1_LOCUS17169</name>
</gene>
<dbReference type="EMBL" id="OZ021740">
    <property type="protein sequence ID" value="CAK9324921.1"/>
    <property type="molecule type" value="Genomic_DNA"/>
</dbReference>
<keyword evidence="3" id="KW-0808">Transferase</keyword>
<evidence type="ECO:0000313" key="18">
    <source>
        <dbReference type="Proteomes" id="UP001642487"/>
    </source>
</evidence>
<comment type="subcellular location">
    <subcellularLocation>
        <location evidence="1">Membrane</location>
        <topology evidence="1">Single-pass type I membrane protein</topology>
    </subcellularLocation>
</comment>
<keyword evidence="2" id="KW-0723">Serine/threonine-protein kinase</keyword>
<keyword evidence="5 15" id="KW-0732">Signal</keyword>
<dbReference type="InterPro" id="IPR000719">
    <property type="entry name" value="Prot_kinase_dom"/>
</dbReference>
<name>A0ABP0Z0T6_9ROSI</name>
<dbReference type="SUPFAM" id="SSF56112">
    <property type="entry name" value="Protein kinase-like (PK-like)"/>
    <property type="match status" value="1"/>
</dbReference>
<evidence type="ECO:0000256" key="12">
    <source>
        <dbReference type="PROSITE-ProRule" id="PRU10141"/>
    </source>
</evidence>
<reference evidence="17 18" key="1">
    <citation type="submission" date="2024-03" db="EMBL/GenBank/DDBJ databases">
        <authorList>
            <person name="Gkanogiannis A."/>
            <person name="Becerra Lopez-Lavalle L."/>
        </authorList>
    </citation>
    <scope>NUCLEOTIDE SEQUENCE [LARGE SCALE GENOMIC DNA]</scope>
</reference>
<evidence type="ECO:0000259" key="16">
    <source>
        <dbReference type="PROSITE" id="PS50011"/>
    </source>
</evidence>
<evidence type="ECO:0000256" key="7">
    <source>
        <dbReference type="ARBA" id="ARBA00022777"/>
    </source>
</evidence>
<keyword evidence="7" id="KW-0418">Kinase</keyword>
<sequence length="895" mass="99754">MGDYATTFLLTFFYLHFLSLSVSGDSPPPYNATDNILLNCGSSENSSTFGDDRTWVGDVQSKFFSSDFHHNGVSIISQAQTQSSPVTGVPYVTARLSRSEFTYSFPLSPGKKFIRLYFYPAFYSNFDRFKAVFSVKTALHTLLANFNASLNADASDPPSPTITPEFCVYAEGNDQMFNITFSPTNQDSYAFINGIEIVSMPLNLYYPKNDNGGRGLNIINQNSQFRLIDNNTSLERVYKMNIGGNPISPVNDTGMFRTWTEESNLLNGYVYDARPADLSLQLDYINIPPYMAPGNVYRTARTMGPNTTLNKSYNLTWEYPVDPGFHYMLRLHFCEFEAEITAAGDRVFLIYIGNNMADQGIDVFQRAGGKGRPMYEDYGIFVSNTNQKKVNLSVKLQANPDDAKTRLNNVILNGVEIFKINDLNGNLGGQNPDPPPTAPAQSLPPSIPQSNNSSNTKIVGIVIPVVVGGVVAILALGLFLFRRRKTFTDQTSSDGTSWWASNLTWTNKSNKSSKTRNSNLPSDICRHFSLGEIKDATKNFDEIFIIGVGGFGNVYKGYIDDGATQVAIKRLKPGSKQGAHEFKTEIEMLSQLRHLHLVSLIGYCNDGNEMILVYDYMSHGTLRSHLYGNDEQQPLTWNQRLQICIGAAKGLHYLHTGANRTIIHRDVKTTNILLDEKWIAKVSDFGLSKVGPANMPNNAHISTVVKGSFGYLDPEYYRRQQLTEKSDVYSFGVVLCEVLCARPPLIRAADKKQVYLAEWVRRCHRDNTVAQTIDPNIKNEISLECLRKFIEIVVGCIEDDGIKRPSMNDVVWGLEFALKLQEASKKKGAEDDVGSGEEQWFLDETLFSSTGDGRHDSESGVSSYVTTTNSNDLSYTQNKGMSGTIFSEINDPIGR</sequence>
<keyword evidence="11" id="KW-0325">Glycoprotein</keyword>
<feature type="signal peptide" evidence="15">
    <location>
        <begin position="1"/>
        <end position="24"/>
    </location>
</feature>
<dbReference type="PANTHER" id="PTHR34590:SF15">
    <property type="entry name" value="PROTEIN KINASE DOMAIN-CONTAINING PROTEIN"/>
    <property type="match status" value="1"/>
</dbReference>
<dbReference type="SMART" id="SM00220">
    <property type="entry name" value="S_TKc"/>
    <property type="match status" value="1"/>
</dbReference>
<feature type="domain" description="Protein kinase" evidence="16">
    <location>
        <begin position="540"/>
        <end position="817"/>
    </location>
</feature>
<dbReference type="InterPro" id="IPR001245">
    <property type="entry name" value="Ser-Thr/Tyr_kinase_cat_dom"/>
</dbReference>
<evidence type="ECO:0000256" key="2">
    <source>
        <dbReference type="ARBA" id="ARBA00022527"/>
    </source>
</evidence>
<dbReference type="PANTHER" id="PTHR34590">
    <property type="entry name" value="OS03G0124300 PROTEIN-RELATED"/>
    <property type="match status" value="1"/>
</dbReference>
<evidence type="ECO:0000256" key="4">
    <source>
        <dbReference type="ARBA" id="ARBA00022692"/>
    </source>
</evidence>
<dbReference type="InterPro" id="IPR017441">
    <property type="entry name" value="Protein_kinase_ATP_BS"/>
</dbReference>
<dbReference type="Gene3D" id="1.10.510.10">
    <property type="entry name" value="Transferase(Phosphotransferase) domain 1"/>
    <property type="match status" value="1"/>
</dbReference>
<evidence type="ECO:0000256" key="14">
    <source>
        <dbReference type="SAM" id="Phobius"/>
    </source>
</evidence>
<evidence type="ECO:0000256" key="1">
    <source>
        <dbReference type="ARBA" id="ARBA00004479"/>
    </source>
</evidence>
<evidence type="ECO:0000256" key="3">
    <source>
        <dbReference type="ARBA" id="ARBA00022679"/>
    </source>
</evidence>
<dbReference type="Gene3D" id="2.60.120.430">
    <property type="entry name" value="Galactose-binding lectin"/>
    <property type="match status" value="2"/>
</dbReference>
<dbReference type="Pfam" id="PF12819">
    <property type="entry name" value="Malectin_like"/>
    <property type="match status" value="1"/>
</dbReference>
<feature type="chain" id="PRO_5046138705" description="Protein kinase domain-containing protein" evidence="15">
    <location>
        <begin position="25"/>
        <end position="895"/>
    </location>
</feature>
<accession>A0ABP0Z0T6</accession>
<dbReference type="Gene3D" id="3.30.200.20">
    <property type="entry name" value="Phosphorylase Kinase, domain 1"/>
    <property type="match status" value="1"/>
</dbReference>
<dbReference type="InterPro" id="IPR011009">
    <property type="entry name" value="Kinase-like_dom_sf"/>
</dbReference>
<proteinExistence type="predicted"/>
<dbReference type="InterPro" id="IPR008271">
    <property type="entry name" value="Ser/Thr_kinase_AS"/>
</dbReference>
<keyword evidence="6 12" id="KW-0547">Nucleotide-binding</keyword>
<keyword evidence="8 12" id="KW-0067">ATP-binding</keyword>
<evidence type="ECO:0000256" key="13">
    <source>
        <dbReference type="SAM" id="MobiDB-lite"/>
    </source>
</evidence>
<evidence type="ECO:0000256" key="8">
    <source>
        <dbReference type="ARBA" id="ARBA00022840"/>
    </source>
</evidence>
<keyword evidence="18" id="KW-1185">Reference proteome</keyword>
<evidence type="ECO:0000313" key="17">
    <source>
        <dbReference type="EMBL" id="CAK9324921.1"/>
    </source>
</evidence>
<evidence type="ECO:0000256" key="15">
    <source>
        <dbReference type="SAM" id="SignalP"/>
    </source>
</evidence>
<evidence type="ECO:0000256" key="9">
    <source>
        <dbReference type="ARBA" id="ARBA00022989"/>
    </source>
</evidence>
<evidence type="ECO:0000256" key="11">
    <source>
        <dbReference type="ARBA" id="ARBA00023180"/>
    </source>
</evidence>
<dbReference type="Pfam" id="PF07714">
    <property type="entry name" value="PK_Tyr_Ser-Thr"/>
    <property type="match status" value="1"/>
</dbReference>
<keyword evidence="10 14" id="KW-0472">Membrane</keyword>
<feature type="compositionally biased region" description="Low complexity" evidence="13">
    <location>
        <begin position="439"/>
        <end position="450"/>
    </location>
</feature>
<organism evidence="17 18">
    <name type="scientific">Citrullus colocynthis</name>
    <name type="common">colocynth</name>
    <dbReference type="NCBI Taxonomy" id="252529"/>
    <lineage>
        <taxon>Eukaryota</taxon>
        <taxon>Viridiplantae</taxon>
        <taxon>Streptophyta</taxon>
        <taxon>Embryophyta</taxon>
        <taxon>Tracheophyta</taxon>
        <taxon>Spermatophyta</taxon>
        <taxon>Magnoliopsida</taxon>
        <taxon>eudicotyledons</taxon>
        <taxon>Gunneridae</taxon>
        <taxon>Pentapetalae</taxon>
        <taxon>rosids</taxon>
        <taxon>fabids</taxon>
        <taxon>Cucurbitales</taxon>
        <taxon>Cucurbitaceae</taxon>
        <taxon>Benincaseae</taxon>
        <taxon>Citrullus</taxon>
    </lineage>
</organism>
<keyword evidence="9 14" id="KW-1133">Transmembrane helix</keyword>
<dbReference type="PROSITE" id="PS00108">
    <property type="entry name" value="PROTEIN_KINASE_ST"/>
    <property type="match status" value="1"/>
</dbReference>
<feature type="binding site" evidence="12">
    <location>
        <position position="569"/>
    </location>
    <ligand>
        <name>ATP</name>
        <dbReference type="ChEBI" id="CHEBI:30616"/>
    </ligand>
</feature>
<evidence type="ECO:0000256" key="10">
    <source>
        <dbReference type="ARBA" id="ARBA00023136"/>
    </source>
</evidence>
<dbReference type="InterPro" id="IPR024788">
    <property type="entry name" value="Malectin-like_Carb-bd_dom"/>
</dbReference>
<keyword evidence="4 14" id="KW-0812">Transmembrane</keyword>
<feature type="transmembrane region" description="Helical" evidence="14">
    <location>
        <begin position="458"/>
        <end position="481"/>
    </location>
</feature>
<dbReference type="InterPro" id="IPR045272">
    <property type="entry name" value="ANXUR1/2-like"/>
</dbReference>
<protein>
    <recommendedName>
        <fullName evidence="16">Protein kinase domain-containing protein</fullName>
    </recommendedName>
</protein>
<dbReference type="CDD" id="cd14066">
    <property type="entry name" value="STKc_IRAK"/>
    <property type="match status" value="1"/>
</dbReference>